<gene>
    <name evidence="2" type="ORF">DPMN_107211</name>
</gene>
<dbReference type="EMBL" id="JAIWYP010000004">
    <property type="protein sequence ID" value="KAH3833895.1"/>
    <property type="molecule type" value="Genomic_DNA"/>
</dbReference>
<evidence type="ECO:0000313" key="2">
    <source>
        <dbReference type="EMBL" id="KAH3833895.1"/>
    </source>
</evidence>
<feature type="non-terminal residue" evidence="2">
    <location>
        <position position="527"/>
    </location>
</feature>
<comment type="caution">
    <text evidence="2">The sequence shown here is derived from an EMBL/GenBank/DDBJ whole genome shotgun (WGS) entry which is preliminary data.</text>
</comment>
<proteinExistence type="predicted"/>
<reference evidence="2" key="1">
    <citation type="journal article" date="2019" name="bioRxiv">
        <title>The Genome of the Zebra Mussel, Dreissena polymorpha: A Resource for Invasive Species Research.</title>
        <authorList>
            <person name="McCartney M.A."/>
            <person name="Auch B."/>
            <person name="Kono T."/>
            <person name="Mallez S."/>
            <person name="Zhang Y."/>
            <person name="Obille A."/>
            <person name="Becker A."/>
            <person name="Abrahante J.E."/>
            <person name="Garbe J."/>
            <person name="Badalamenti J.P."/>
            <person name="Herman A."/>
            <person name="Mangelson H."/>
            <person name="Liachko I."/>
            <person name="Sullivan S."/>
            <person name="Sone E.D."/>
            <person name="Koren S."/>
            <person name="Silverstein K.A.T."/>
            <person name="Beckman K.B."/>
            <person name="Gohl D.M."/>
        </authorList>
    </citation>
    <scope>NUCLEOTIDE SEQUENCE</scope>
    <source>
        <strain evidence="2">Duluth1</strain>
        <tissue evidence="2">Whole animal</tissue>
    </source>
</reference>
<reference evidence="2" key="2">
    <citation type="submission" date="2020-11" db="EMBL/GenBank/DDBJ databases">
        <authorList>
            <person name="McCartney M.A."/>
            <person name="Auch B."/>
            <person name="Kono T."/>
            <person name="Mallez S."/>
            <person name="Becker A."/>
            <person name="Gohl D.M."/>
            <person name="Silverstein K.A.T."/>
            <person name="Koren S."/>
            <person name="Bechman K.B."/>
            <person name="Herman A."/>
            <person name="Abrahante J.E."/>
            <person name="Garbe J."/>
        </authorList>
    </citation>
    <scope>NUCLEOTIDE SEQUENCE</scope>
    <source>
        <strain evidence="2">Duluth1</strain>
        <tissue evidence="2">Whole animal</tissue>
    </source>
</reference>
<name>A0A9D4QKP5_DREPO</name>
<evidence type="ECO:0000256" key="1">
    <source>
        <dbReference type="SAM" id="MobiDB-lite"/>
    </source>
</evidence>
<protein>
    <recommendedName>
        <fullName evidence="4">GIY-YIG domain-containing protein</fullName>
    </recommendedName>
</protein>
<evidence type="ECO:0000313" key="3">
    <source>
        <dbReference type="Proteomes" id="UP000828390"/>
    </source>
</evidence>
<accession>A0A9D4QKP5</accession>
<feature type="compositionally biased region" description="Basic and acidic residues" evidence="1">
    <location>
        <begin position="513"/>
        <end position="527"/>
    </location>
</feature>
<feature type="region of interest" description="Disordered" evidence="1">
    <location>
        <begin position="27"/>
        <end position="58"/>
    </location>
</feature>
<evidence type="ECO:0008006" key="4">
    <source>
        <dbReference type="Google" id="ProtNLM"/>
    </source>
</evidence>
<keyword evidence="3" id="KW-1185">Reference proteome</keyword>
<organism evidence="2 3">
    <name type="scientific">Dreissena polymorpha</name>
    <name type="common">Zebra mussel</name>
    <name type="synonym">Mytilus polymorpha</name>
    <dbReference type="NCBI Taxonomy" id="45954"/>
    <lineage>
        <taxon>Eukaryota</taxon>
        <taxon>Metazoa</taxon>
        <taxon>Spiralia</taxon>
        <taxon>Lophotrochozoa</taxon>
        <taxon>Mollusca</taxon>
        <taxon>Bivalvia</taxon>
        <taxon>Autobranchia</taxon>
        <taxon>Heteroconchia</taxon>
        <taxon>Euheterodonta</taxon>
        <taxon>Imparidentia</taxon>
        <taxon>Neoheterodontei</taxon>
        <taxon>Myida</taxon>
        <taxon>Dreissenoidea</taxon>
        <taxon>Dreissenidae</taxon>
        <taxon>Dreissena</taxon>
    </lineage>
</organism>
<dbReference type="Proteomes" id="UP000828390">
    <property type="component" value="Unassembled WGS sequence"/>
</dbReference>
<feature type="compositionally biased region" description="Basic and acidic residues" evidence="1">
    <location>
        <begin position="27"/>
        <end position="49"/>
    </location>
</feature>
<dbReference type="AlphaFoldDB" id="A0A9D4QKP5"/>
<sequence>KKLKHYLRKRGYSGKIIDRQFDRADKLDRDTLLKPSEDKKKNMKRKDAPKSGVAQPWRAKGRPCGKIVYVGETSRSLKERLKEHEADTRHHRSKPVAEHFNSGQHSVEDMGGVIMWGGMRGRYNMFKKMEGKGGERGEIMWGVGGGNMWVGGGRGGGGEWGRGGNNGGGVRGGYNGVVGGNVLKKNGGGGKLFSKYFKLLYDKTDFKSKAYIENYPTHPGGRVFNIRIFFKNICKENASYIQIEKTAPSPGDHVFPLITTIFKLIRHINKTNVLSKFHDDWPNVTFRLWISTIFELKCHIQEQNVLSKCHEGWAKNVSSRLFTCFHYIHIEKTSPPGGHAKNVTSRVKKTSPWWPCFLPIQTIFKVMRGIQETKINVLTKYHEDLTKNVTSRRTAPPPGGHFHDDWAKIVTSTVFTRNTARPPGGHLHEDWASNVTFTVFTSFELSRGINGTNILTKFHEDQTINVASRVFTRQNVDAARRRTDKRRSHKLTMSTLCSVIINLSSDNHLVDGPTDRPTDRRTDRPTD</sequence>
<feature type="region of interest" description="Disordered" evidence="1">
    <location>
        <begin position="508"/>
        <end position="527"/>
    </location>
</feature>